<dbReference type="PANTHER" id="PTHR46558:SF11">
    <property type="entry name" value="HTH-TYPE TRANSCRIPTIONAL REGULATOR XRE"/>
    <property type="match status" value="1"/>
</dbReference>
<protein>
    <submittedName>
        <fullName evidence="3">Helix-turn-helix transcriptional regulator</fullName>
    </submittedName>
</protein>
<keyword evidence="4" id="KW-1185">Reference proteome</keyword>
<evidence type="ECO:0000313" key="4">
    <source>
        <dbReference type="Proteomes" id="UP001433088"/>
    </source>
</evidence>
<proteinExistence type="predicted"/>
<accession>A0ABV1CY21</accession>
<feature type="domain" description="HTH cro/C1-type" evidence="2">
    <location>
        <begin position="86"/>
        <end position="140"/>
    </location>
</feature>
<dbReference type="InterPro" id="IPR001387">
    <property type="entry name" value="Cro/C1-type_HTH"/>
</dbReference>
<feature type="domain" description="HTH cro/C1-type" evidence="2">
    <location>
        <begin position="7"/>
        <end position="62"/>
    </location>
</feature>
<dbReference type="SUPFAM" id="SSF47413">
    <property type="entry name" value="lambda repressor-like DNA-binding domains"/>
    <property type="match status" value="3"/>
</dbReference>
<keyword evidence="1" id="KW-0238">DNA-binding</keyword>
<comment type="caution">
    <text evidence="3">The sequence shown here is derived from an EMBL/GenBank/DDBJ whole genome shotgun (WGS) entry which is preliminary data.</text>
</comment>
<evidence type="ECO:0000256" key="1">
    <source>
        <dbReference type="ARBA" id="ARBA00023125"/>
    </source>
</evidence>
<dbReference type="InterPro" id="IPR010982">
    <property type="entry name" value="Lambda_DNA-bd_dom_sf"/>
</dbReference>
<reference evidence="3 4" key="1">
    <citation type="submission" date="2024-03" db="EMBL/GenBank/DDBJ databases">
        <title>Human intestinal bacterial collection.</title>
        <authorList>
            <person name="Pauvert C."/>
            <person name="Hitch T.C.A."/>
            <person name="Clavel T."/>
        </authorList>
    </citation>
    <scope>NUCLEOTIDE SEQUENCE [LARGE SCALE GENOMIC DNA]</scope>
    <source>
        <strain evidence="3 4">CLA-AA-H81</strain>
    </source>
</reference>
<feature type="domain" description="HTH cro/C1-type" evidence="2">
    <location>
        <begin position="166"/>
        <end position="220"/>
    </location>
</feature>
<name>A0ABV1CY21_9FIRM</name>
<evidence type="ECO:0000313" key="3">
    <source>
        <dbReference type="EMBL" id="MEQ2422416.1"/>
    </source>
</evidence>
<dbReference type="Proteomes" id="UP001433088">
    <property type="component" value="Unassembled WGS sequence"/>
</dbReference>
<dbReference type="SMART" id="SM00530">
    <property type="entry name" value="HTH_XRE"/>
    <property type="match status" value="3"/>
</dbReference>
<dbReference type="PROSITE" id="PS50943">
    <property type="entry name" value="HTH_CROC1"/>
    <property type="match status" value="3"/>
</dbReference>
<dbReference type="EMBL" id="JBBMEU010000033">
    <property type="protein sequence ID" value="MEQ2422416.1"/>
    <property type="molecule type" value="Genomic_DNA"/>
</dbReference>
<organism evidence="3 4">
    <name type="scientific">Megasphaera intestinihominis</name>
    <dbReference type="NCBI Taxonomy" id="3133159"/>
    <lineage>
        <taxon>Bacteria</taxon>
        <taxon>Bacillati</taxon>
        <taxon>Bacillota</taxon>
        <taxon>Negativicutes</taxon>
        <taxon>Veillonellales</taxon>
        <taxon>Veillonellaceae</taxon>
        <taxon>Megasphaera</taxon>
    </lineage>
</organism>
<dbReference type="Pfam" id="PF01381">
    <property type="entry name" value="HTH_3"/>
    <property type="match status" value="3"/>
</dbReference>
<dbReference type="Gene3D" id="1.10.260.40">
    <property type="entry name" value="lambda repressor-like DNA-binding domains"/>
    <property type="match status" value="3"/>
</dbReference>
<gene>
    <name evidence="3" type="ORF">WMO23_06675</name>
</gene>
<evidence type="ECO:0000259" key="2">
    <source>
        <dbReference type="PROSITE" id="PS50943"/>
    </source>
</evidence>
<dbReference type="CDD" id="cd00093">
    <property type="entry name" value="HTH_XRE"/>
    <property type="match status" value="3"/>
</dbReference>
<sequence>MLFQERLRKYRTEAGYKSAKDFADELGIPYPSYMAYENKQREPKYDVLMKMADKLGVTMDELLGYDPKQSAEEQTGFDKRAIGERIKEYRVARGLTQSDLANKANITRIALGNYERGQRIPTIDIFARIAMALNVSIDELMGYRPEQSSIWRYGITEPTMTFGDNLKRLRENAGYKQAKDFAKAAGIPYSSYATYEKGSWPNEANLTMIASTLHVSIDELMGYTPRPLSPLQQIKRDFERAGYEVNEEGEPCDSYEIATPSEKYPFRVETQDDLKQIYHQIKLDVLHAQKKVWKDNIYKSLLKYERRKYHEK</sequence>
<dbReference type="RefSeq" id="WP_349173623.1">
    <property type="nucleotide sequence ID" value="NZ_JBBMEU010000033.1"/>
</dbReference>
<dbReference type="PANTHER" id="PTHR46558">
    <property type="entry name" value="TRACRIPTIONAL REGULATORY PROTEIN-RELATED-RELATED"/>
    <property type="match status" value="1"/>
</dbReference>